<dbReference type="Proteomes" id="UP000697710">
    <property type="component" value="Unassembled WGS sequence"/>
</dbReference>
<protein>
    <submittedName>
        <fullName evidence="3">TrkA family potassium uptake protein</fullName>
    </submittedName>
</protein>
<dbReference type="Pfam" id="PF02080">
    <property type="entry name" value="TrkA_C"/>
    <property type="match status" value="1"/>
</dbReference>
<dbReference type="Pfam" id="PF02254">
    <property type="entry name" value="TrkA_N"/>
    <property type="match status" value="1"/>
</dbReference>
<dbReference type="Gene3D" id="3.30.70.1450">
    <property type="entry name" value="Regulator of K+ conductance, C-terminal domain"/>
    <property type="match status" value="1"/>
</dbReference>
<dbReference type="GO" id="GO:0008324">
    <property type="term" value="F:monoatomic cation transmembrane transporter activity"/>
    <property type="evidence" value="ECO:0007669"/>
    <property type="project" value="InterPro"/>
</dbReference>
<dbReference type="InterPro" id="IPR036291">
    <property type="entry name" value="NAD(P)-bd_dom_sf"/>
</dbReference>
<dbReference type="InterPro" id="IPR050721">
    <property type="entry name" value="Trk_Ktr_HKT_K-transport"/>
</dbReference>
<feature type="domain" description="RCK N-terminal" evidence="1">
    <location>
        <begin position="2"/>
        <end position="120"/>
    </location>
</feature>
<dbReference type="PROSITE" id="PS51201">
    <property type="entry name" value="RCK_N"/>
    <property type="match status" value="1"/>
</dbReference>
<evidence type="ECO:0000313" key="4">
    <source>
        <dbReference type="Proteomes" id="UP000697710"/>
    </source>
</evidence>
<accession>A0A956RN48</accession>
<dbReference type="GO" id="GO:0006813">
    <property type="term" value="P:potassium ion transport"/>
    <property type="evidence" value="ECO:0007669"/>
    <property type="project" value="InterPro"/>
</dbReference>
<dbReference type="PANTHER" id="PTHR43833:SF7">
    <property type="entry name" value="KTR SYSTEM POTASSIUM UPTAKE PROTEIN C"/>
    <property type="match status" value="1"/>
</dbReference>
<dbReference type="AlphaFoldDB" id="A0A956RN48"/>
<reference evidence="3" key="2">
    <citation type="journal article" date="2021" name="Microbiome">
        <title>Successional dynamics and alternative stable states in a saline activated sludge microbial community over 9 years.</title>
        <authorList>
            <person name="Wang Y."/>
            <person name="Ye J."/>
            <person name="Ju F."/>
            <person name="Liu L."/>
            <person name="Boyd J.A."/>
            <person name="Deng Y."/>
            <person name="Parks D.H."/>
            <person name="Jiang X."/>
            <person name="Yin X."/>
            <person name="Woodcroft B.J."/>
            <person name="Tyson G.W."/>
            <person name="Hugenholtz P."/>
            <person name="Polz M.F."/>
            <person name="Zhang T."/>
        </authorList>
    </citation>
    <scope>NUCLEOTIDE SEQUENCE</scope>
    <source>
        <strain evidence="3">HKST-UBA01</strain>
    </source>
</reference>
<dbReference type="InterPro" id="IPR036721">
    <property type="entry name" value="RCK_C_sf"/>
</dbReference>
<dbReference type="SUPFAM" id="SSF51735">
    <property type="entry name" value="NAD(P)-binding Rossmann-fold domains"/>
    <property type="match status" value="1"/>
</dbReference>
<dbReference type="Gene3D" id="3.40.50.720">
    <property type="entry name" value="NAD(P)-binding Rossmann-like Domain"/>
    <property type="match status" value="1"/>
</dbReference>
<evidence type="ECO:0000313" key="3">
    <source>
        <dbReference type="EMBL" id="MCA9727151.1"/>
    </source>
</evidence>
<evidence type="ECO:0000259" key="2">
    <source>
        <dbReference type="PROSITE" id="PS51202"/>
    </source>
</evidence>
<dbReference type="InterPro" id="IPR003148">
    <property type="entry name" value="RCK_N"/>
</dbReference>
<dbReference type="PROSITE" id="PS51202">
    <property type="entry name" value="RCK_C"/>
    <property type="match status" value="1"/>
</dbReference>
<dbReference type="PANTHER" id="PTHR43833">
    <property type="entry name" value="POTASSIUM CHANNEL PROTEIN 2-RELATED-RELATED"/>
    <property type="match status" value="1"/>
</dbReference>
<gene>
    <name evidence="3" type="ORF">KC729_05660</name>
</gene>
<name>A0A956RN48_UNCEI</name>
<organism evidence="3 4">
    <name type="scientific">Eiseniibacteriota bacterium</name>
    <dbReference type="NCBI Taxonomy" id="2212470"/>
    <lineage>
        <taxon>Bacteria</taxon>
        <taxon>Candidatus Eiseniibacteriota</taxon>
    </lineage>
</organism>
<evidence type="ECO:0000259" key="1">
    <source>
        <dbReference type="PROSITE" id="PS51201"/>
    </source>
</evidence>
<proteinExistence type="predicted"/>
<dbReference type="EMBL" id="JAGQHR010000117">
    <property type="protein sequence ID" value="MCA9727151.1"/>
    <property type="molecule type" value="Genomic_DNA"/>
</dbReference>
<reference evidence="3" key="1">
    <citation type="submission" date="2020-04" db="EMBL/GenBank/DDBJ databases">
        <authorList>
            <person name="Zhang T."/>
        </authorList>
    </citation>
    <scope>NUCLEOTIDE SEQUENCE</scope>
    <source>
        <strain evidence="3">HKST-UBA01</strain>
    </source>
</reference>
<comment type="caution">
    <text evidence="3">The sequence shown here is derived from an EMBL/GenBank/DDBJ whole genome shotgun (WGS) entry which is preliminary data.</text>
</comment>
<feature type="domain" description="RCK C-terminal" evidence="2">
    <location>
        <begin position="136"/>
        <end position="219"/>
    </location>
</feature>
<dbReference type="InterPro" id="IPR006037">
    <property type="entry name" value="RCK_C"/>
</dbReference>
<sequence>MKRQAIVIGLGQFGTSVARALTERGVEVLAVDVREERVRVAAAFAAEAASFDATDTEALARTSPERREVCICAIGDESKESSIICTALLRQMGAQRVIARANDDLHARILKLVGAHQIVNPEREFGERFASTILHDRIIGELPLGADLLITELKPPAAFVGQGLRGLDLARRFGVTVVAIRRAGEGAVLSPDPDDPIRDSDVLIVVSRSGAVSQLMERI</sequence>
<dbReference type="SUPFAM" id="SSF116726">
    <property type="entry name" value="TrkA C-terminal domain-like"/>
    <property type="match status" value="1"/>
</dbReference>